<keyword evidence="1" id="KW-1133">Transmembrane helix</keyword>
<dbReference type="EMBL" id="MUYT01000008">
    <property type="protein sequence ID" value="OOS20377.1"/>
    <property type="molecule type" value="Genomic_DNA"/>
</dbReference>
<feature type="transmembrane region" description="Helical" evidence="1">
    <location>
        <begin position="40"/>
        <end position="60"/>
    </location>
</feature>
<keyword evidence="1" id="KW-0812">Transmembrane</keyword>
<keyword evidence="1" id="KW-0472">Membrane</keyword>
<reference evidence="2 3" key="1">
    <citation type="submission" date="2017-02" db="EMBL/GenBank/DDBJ databases">
        <title>Draft genome sequence of Moraxella lincolnii CCUG 9405T type strain.</title>
        <authorList>
            <person name="Salva-Serra F."/>
            <person name="Engstrom-Jakobsson H."/>
            <person name="Thorell K."/>
            <person name="Jaen-Luchoro D."/>
            <person name="Gonzales-Siles L."/>
            <person name="Karlsson R."/>
            <person name="Yazdan S."/>
            <person name="Boulund F."/>
            <person name="Johnning A."/>
            <person name="Engstrand L."/>
            <person name="Kristiansson E."/>
            <person name="Moore E."/>
        </authorList>
    </citation>
    <scope>NUCLEOTIDE SEQUENCE [LARGE SCALE GENOMIC DNA]</scope>
    <source>
        <strain evidence="2 3">CCUG 9405</strain>
    </source>
</reference>
<protein>
    <submittedName>
        <fullName evidence="2">Uncharacterized protein</fullName>
    </submittedName>
</protein>
<evidence type="ECO:0000256" key="1">
    <source>
        <dbReference type="SAM" id="Phobius"/>
    </source>
</evidence>
<organism evidence="2 3">
    <name type="scientific">Lwoffella lincolnii</name>
    <dbReference type="NCBI Taxonomy" id="90241"/>
    <lineage>
        <taxon>Bacteria</taxon>
        <taxon>Pseudomonadati</taxon>
        <taxon>Pseudomonadota</taxon>
        <taxon>Gammaproteobacteria</taxon>
        <taxon>Moraxellales</taxon>
        <taxon>Moraxellaceae</taxon>
        <taxon>Lwoffella</taxon>
    </lineage>
</organism>
<proteinExistence type="predicted"/>
<dbReference type="AlphaFoldDB" id="A0A1T0CDF1"/>
<accession>A0A1T0CDF1</accession>
<evidence type="ECO:0000313" key="3">
    <source>
        <dbReference type="Proteomes" id="UP000191094"/>
    </source>
</evidence>
<comment type="caution">
    <text evidence="2">The sequence shown here is derived from an EMBL/GenBank/DDBJ whole genome shotgun (WGS) entry which is preliminary data.</text>
</comment>
<keyword evidence="3" id="KW-1185">Reference proteome</keyword>
<name>A0A1T0CDF1_9GAMM</name>
<sequence>MAYVCAELETVRNIYGGYDCKTWAVQQSTLTDLAITGEQALGLTSMSVTLFMLVFSYKIVKKMLFSI</sequence>
<evidence type="ECO:0000313" key="2">
    <source>
        <dbReference type="EMBL" id="OOS20377.1"/>
    </source>
</evidence>
<gene>
    <name evidence="2" type="ORF">B0682_07075</name>
</gene>
<dbReference type="Proteomes" id="UP000191094">
    <property type="component" value="Unassembled WGS sequence"/>
</dbReference>
<dbReference type="STRING" id="90241.B0682_07075"/>